<protein>
    <submittedName>
        <fullName evidence="1">Uncharacterized protein</fullName>
    </submittedName>
</protein>
<evidence type="ECO:0000313" key="1">
    <source>
        <dbReference type="EMBL" id="QDU26869.1"/>
    </source>
</evidence>
<evidence type="ECO:0000313" key="2">
    <source>
        <dbReference type="Proteomes" id="UP000315017"/>
    </source>
</evidence>
<dbReference type="Proteomes" id="UP000315017">
    <property type="component" value="Chromosome"/>
</dbReference>
<proteinExistence type="predicted"/>
<reference evidence="1 2" key="1">
    <citation type="submission" date="2019-02" db="EMBL/GenBank/DDBJ databases">
        <title>Deep-cultivation of Planctomycetes and their phenomic and genomic characterization uncovers novel biology.</title>
        <authorList>
            <person name="Wiegand S."/>
            <person name="Jogler M."/>
            <person name="Boedeker C."/>
            <person name="Pinto D."/>
            <person name="Vollmers J."/>
            <person name="Rivas-Marin E."/>
            <person name="Kohn T."/>
            <person name="Peeters S.H."/>
            <person name="Heuer A."/>
            <person name="Rast P."/>
            <person name="Oberbeckmann S."/>
            <person name="Bunk B."/>
            <person name="Jeske O."/>
            <person name="Meyerdierks A."/>
            <person name="Storesund J.E."/>
            <person name="Kallscheuer N."/>
            <person name="Luecker S."/>
            <person name="Lage O.M."/>
            <person name="Pohl T."/>
            <person name="Merkel B.J."/>
            <person name="Hornburger P."/>
            <person name="Mueller R.-W."/>
            <person name="Bruemmer F."/>
            <person name="Labrenz M."/>
            <person name="Spormann A.M."/>
            <person name="Op den Camp H."/>
            <person name="Overmann J."/>
            <person name="Amann R."/>
            <person name="Jetten M.S.M."/>
            <person name="Mascher T."/>
            <person name="Medema M.H."/>
            <person name="Devos D.P."/>
            <person name="Kaster A.-K."/>
            <person name="Ovreas L."/>
            <person name="Rohde M."/>
            <person name="Galperin M.Y."/>
            <person name="Jogler C."/>
        </authorList>
    </citation>
    <scope>NUCLEOTIDE SEQUENCE [LARGE SCALE GENOMIC DNA]</scope>
    <source>
        <strain evidence="1 2">ETA_A8</strain>
    </source>
</reference>
<accession>A0A517Y9G1</accession>
<gene>
    <name evidence="1" type="ORF">ETAA8_19530</name>
</gene>
<organism evidence="1 2">
    <name type="scientific">Anatilimnocola aggregata</name>
    <dbReference type="NCBI Taxonomy" id="2528021"/>
    <lineage>
        <taxon>Bacteria</taxon>
        <taxon>Pseudomonadati</taxon>
        <taxon>Planctomycetota</taxon>
        <taxon>Planctomycetia</taxon>
        <taxon>Pirellulales</taxon>
        <taxon>Pirellulaceae</taxon>
        <taxon>Anatilimnocola</taxon>
    </lineage>
</organism>
<sequence length="52" mass="5997">MVATHFRCNRTTNDILTTSRALRRAGGPAGCLSDSFRLDWFSWGRRFPTKQH</sequence>
<keyword evidence="2" id="KW-1185">Reference proteome</keyword>
<name>A0A517Y9G1_9BACT</name>
<dbReference type="KEGG" id="aagg:ETAA8_19530"/>
<dbReference type="AlphaFoldDB" id="A0A517Y9G1"/>
<dbReference type="EMBL" id="CP036274">
    <property type="protein sequence ID" value="QDU26869.1"/>
    <property type="molecule type" value="Genomic_DNA"/>
</dbReference>